<keyword evidence="5" id="KW-0732">Signal</keyword>
<dbReference type="PANTHER" id="PTHR33109:SF102">
    <property type="entry name" value="EPIDERMAL PATTERNING FACTOR-LIKE PROTEIN 1"/>
    <property type="match status" value="1"/>
</dbReference>
<gene>
    <name evidence="9" type="ORF">QN277_006368</name>
</gene>
<dbReference type="GO" id="GO:0005576">
    <property type="term" value="C:extracellular region"/>
    <property type="evidence" value="ECO:0007669"/>
    <property type="project" value="UniProtKB-SubCell"/>
</dbReference>
<dbReference type="EMBL" id="JAWXYG010000012">
    <property type="protein sequence ID" value="KAK4256677.1"/>
    <property type="molecule type" value="Genomic_DNA"/>
</dbReference>
<dbReference type="PANTHER" id="PTHR33109">
    <property type="entry name" value="EPIDERMAL PATTERNING FACTOR-LIKE PROTEIN 4"/>
    <property type="match status" value="1"/>
</dbReference>
<keyword evidence="8" id="KW-0812">Transmembrane</keyword>
<reference evidence="9" key="1">
    <citation type="submission" date="2023-10" db="EMBL/GenBank/DDBJ databases">
        <title>Chromosome-level genome of the transformable northern wattle, Acacia crassicarpa.</title>
        <authorList>
            <person name="Massaro I."/>
            <person name="Sinha N.R."/>
            <person name="Poethig S."/>
            <person name="Leichty A.R."/>
        </authorList>
    </citation>
    <scope>NUCLEOTIDE SEQUENCE</scope>
    <source>
        <strain evidence="9">Acra3RX</strain>
        <tissue evidence="9">Leaf</tissue>
    </source>
</reference>
<feature type="transmembrane region" description="Helical" evidence="8">
    <location>
        <begin position="12"/>
        <end position="33"/>
    </location>
</feature>
<evidence type="ECO:0000256" key="8">
    <source>
        <dbReference type="SAM" id="Phobius"/>
    </source>
</evidence>
<evidence type="ECO:0000256" key="5">
    <source>
        <dbReference type="ARBA" id="ARBA00022729"/>
    </source>
</evidence>
<evidence type="ECO:0000313" key="10">
    <source>
        <dbReference type="Proteomes" id="UP001293593"/>
    </source>
</evidence>
<evidence type="ECO:0000313" key="9">
    <source>
        <dbReference type="EMBL" id="KAK4256677.1"/>
    </source>
</evidence>
<keyword evidence="8" id="KW-0472">Membrane</keyword>
<keyword evidence="4 7" id="KW-0964">Secreted</keyword>
<evidence type="ECO:0000256" key="3">
    <source>
        <dbReference type="ARBA" id="ARBA00022473"/>
    </source>
</evidence>
<dbReference type="Proteomes" id="UP001293593">
    <property type="component" value="Unassembled WGS sequence"/>
</dbReference>
<evidence type="ECO:0000256" key="4">
    <source>
        <dbReference type="ARBA" id="ARBA00022525"/>
    </source>
</evidence>
<dbReference type="AlphaFoldDB" id="A0AAE1ISL8"/>
<accession>A0AAE1ISL8</accession>
<keyword evidence="10" id="KW-1185">Reference proteome</keyword>
<dbReference type="Pfam" id="PF17181">
    <property type="entry name" value="EPF"/>
    <property type="match status" value="1"/>
</dbReference>
<evidence type="ECO:0000256" key="7">
    <source>
        <dbReference type="RuleBase" id="RU367102"/>
    </source>
</evidence>
<dbReference type="InterPro" id="IPR039455">
    <property type="entry name" value="EPFL"/>
</dbReference>
<keyword evidence="3 7" id="KW-0217">Developmental protein</keyword>
<name>A0AAE1ISL8_9FABA</name>
<protein>
    <recommendedName>
        <fullName evidence="7">Epidermal patterning factor-like protein</fullName>
    </recommendedName>
</protein>
<keyword evidence="6" id="KW-1015">Disulfide bond</keyword>
<comment type="similarity">
    <text evidence="2 7">Belongs to the plant cysteine rich small secretory peptide family. Epidermal patterning factor subfamily.</text>
</comment>
<comment type="function">
    <text evidence="7">Controls stomatal patterning.</text>
</comment>
<comment type="caution">
    <text evidence="9">The sequence shown here is derived from an EMBL/GenBank/DDBJ whole genome shotgun (WGS) entry which is preliminary data.</text>
</comment>
<sequence length="126" mass="14170">MVMASINSYQYLVTIATLLVIVMHHLFCPVFCFNRPQPSISRRDLLLEEKTRLGSIPPSCHNKCNACHPCMAVQVPTLPSHQRLKPGLTPTAPLSFSGPSYQVNNRYSNYKPLGWKCHCGGHFFNP</sequence>
<dbReference type="GO" id="GO:0010052">
    <property type="term" value="P:guard cell differentiation"/>
    <property type="evidence" value="ECO:0007669"/>
    <property type="project" value="UniProtKB-UniRule"/>
</dbReference>
<comment type="subcellular location">
    <subcellularLocation>
        <location evidence="1 7">Secreted</location>
    </subcellularLocation>
</comment>
<evidence type="ECO:0000256" key="6">
    <source>
        <dbReference type="ARBA" id="ARBA00023157"/>
    </source>
</evidence>
<proteinExistence type="inferred from homology"/>
<evidence type="ECO:0000256" key="1">
    <source>
        <dbReference type="ARBA" id="ARBA00004613"/>
    </source>
</evidence>
<evidence type="ECO:0000256" key="2">
    <source>
        <dbReference type="ARBA" id="ARBA00008127"/>
    </source>
</evidence>
<organism evidence="9 10">
    <name type="scientific">Acacia crassicarpa</name>
    <name type="common">northern wattle</name>
    <dbReference type="NCBI Taxonomy" id="499986"/>
    <lineage>
        <taxon>Eukaryota</taxon>
        <taxon>Viridiplantae</taxon>
        <taxon>Streptophyta</taxon>
        <taxon>Embryophyta</taxon>
        <taxon>Tracheophyta</taxon>
        <taxon>Spermatophyta</taxon>
        <taxon>Magnoliopsida</taxon>
        <taxon>eudicotyledons</taxon>
        <taxon>Gunneridae</taxon>
        <taxon>Pentapetalae</taxon>
        <taxon>rosids</taxon>
        <taxon>fabids</taxon>
        <taxon>Fabales</taxon>
        <taxon>Fabaceae</taxon>
        <taxon>Caesalpinioideae</taxon>
        <taxon>mimosoid clade</taxon>
        <taxon>Acacieae</taxon>
        <taxon>Acacia</taxon>
    </lineage>
</organism>
<keyword evidence="8" id="KW-1133">Transmembrane helix</keyword>